<dbReference type="AlphaFoldDB" id="A0A1V1NS88"/>
<evidence type="ECO:0000313" key="1">
    <source>
        <dbReference type="EMBL" id="ETR65447.1"/>
    </source>
</evidence>
<evidence type="ECO:0000313" key="2">
    <source>
        <dbReference type="Proteomes" id="UP000189670"/>
    </source>
</evidence>
<proteinExistence type="predicted"/>
<reference evidence="2" key="1">
    <citation type="submission" date="2012-11" db="EMBL/GenBank/DDBJ databases">
        <authorList>
            <person name="Lucero-Rivera Y.E."/>
            <person name="Tovar-Ramirez D."/>
        </authorList>
    </citation>
    <scope>NUCLEOTIDE SEQUENCE [LARGE SCALE GENOMIC DNA]</scope>
    <source>
        <strain evidence="2">Araruama</strain>
    </source>
</reference>
<comment type="caution">
    <text evidence="1">The sequence shown here is derived from an EMBL/GenBank/DDBJ whole genome shotgun (WGS) entry which is preliminary data.</text>
</comment>
<gene>
    <name evidence="1" type="ORF">OMM_14235</name>
</gene>
<protein>
    <submittedName>
        <fullName evidence="1">Uncharacterized protein</fullName>
    </submittedName>
</protein>
<organism evidence="1 2">
    <name type="scientific">Candidatus Magnetoglobus multicellularis str. Araruama</name>
    <dbReference type="NCBI Taxonomy" id="890399"/>
    <lineage>
        <taxon>Bacteria</taxon>
        <taxon>Pseudomonadati</taxon>
        <taxon>Thermodesulfobacteriota</taxon>
        <taxon>Desulfobacteria</taxon>
        <taxon>Desulfobacterales</taxon>
        <taxon>Desulfobacteraceae</taxon>
        <taxon>Candidatus Magnetoglobus</taxon>
    </lineage>
</organism>
<dbReference type="Proteomes" id="UP000189670">
    <property type="component" value="Unassembled WGS sequence"/>
</dbReference>
<name>A0A1V1NS88_9BACT</name>
<accession>A0A1V1NS88</accession>
<dbReference type="EMBL" id="ATBP01002810">
    <property type="protein sequence ID" value="ETR65447.1"/>
    <property type="molecule type" value="Genomic_DNA"/>
</dbReference>
<sequence>MPFSSFTIKKVQKEFSLEIIDNVDLFSGMEPREISNHLKETLSDNVSLAVSVNTEKARSELIIAPVLVEIRKIFNKK</sequence>